<keyword evidence="2" id="KW-1185">Reference proteome</keyword>
<dbReference type="EMBL" id="JBFTWV010000006">
    <property type="protein sequence ID" value="KAL2799744.1"/>
    <property type="molecule type" value="Genomic_DNA"/>
</dbReference>
<sequence length="271" mass="30116">MPVLGDALPRNLHYWATLTCGYLLNPDIPIPENARIADIATGTGIWPISLSLTLPPSVQLSGFDITDAQFPPREWLPPNVRLEKLDILAPIPDELRGRYDVVATRFFSLMVKDNDVDTLLGNLLSLLKPGGYFQWIEPDISASRAISPRPDIYSEASEALMRDAAQFLRDFKISYDWLHALPKTCKSLGMTNVVQYSPGTIEAIRPIFGYGTVGAYEEFSYSILDKYGPTPSLGSGDDLRKRLDVVRGELERGVAFEQPIYVVVARKALEG</sequence>
<organism evidence="1 2">
    <name type="scientific">Aspergillus keveii</name>
    <dbReference type="NCBI Taxonomy" id="714993"/>
    <lineage>
        <taxon>Eukaryota</taxon>
        <taxon>Fungi</taxon>
        <taxon>Dikarya</taxon>
        <taxon>Ascomycota</taxon>
        <taxon>Pezizomycotina</taxon>
        <taxon>Eurotiomycetes</taxon>
        <taxon>Eurotiomycetidae</taxon>
        <taxon>Eurotiales</taxon>
        <taxon>Aspergillaceae</taxon>
        <taxon>Aspergillus</taxon>
        <taxon>Aspergillus subgen. Nidulantes</taxon>
    </lineage>
</organism>
<evidence type="ECO:0000313" key="2">
    <source>
        <dbReference type="Proteomes" id="UP001610563"/>
    </source>
</evidence>
<dbReference type="Proteomes" id="UP001610563">
    <property type="component" value="Unassembled WGS sequence"/>
</dbReference>
<evidence type="ECO:0008006" key="3">
    <source>
        <dbReference type="Google" id="ProtNLM"/>
    </source>
</evidence>
<proteinExistence type="predicted"/>
<reference evidence="1 2" key="1">
    <citation type="submission" date="2024-07" db="EMBL/GenBank/DDBJ databases">
        <title>Section-level genome sequencing and comparative genomics of Aspergillus sections Usti and Cavernicolus.</title>
        <authorList>
            <consortium name="Lawrence Berkeley National Laboratory"/>
            <person name="Nybo J.L."/>
            <person name="Vesth T.C."/>
            <person name="Theobald S."/>
            <person name="Frisvad J.C."/>
            <person name="Larsen T.O."/>
            <person name="Kjaerboelling I."/>
            <person name="Rothschild-Mancinelli K."/>
            <person name="Lyhne E.K."/>
            <person name="Kogle M.E."/>
            <person name="Barry K."/>
            <person name="Clum A."/>
            <person name="Na H."/>
            <person name="Ledsgaard L."/>
            <person name="Lin J."/>
            <person name="Lipzen A."/>
            <person name="Kuo A."/>
            <person name="Riley R."/>
            <person name="Mondo S."/>
            <person name="Labutti K."/>
            <person name="Haridas S."/>
            <person name="Pangalinan J."/>
            <person name="Salamov A.A."/>
            <person name="Simmons B.A."/>
            <person name="Magnuson J.K."/>
            <person name="Chen J."/>
            <person name="Drula E."/>
            <person name="Henrissat B."/>
            <person name="Wiebenga A."/>
            <person name="Lubbers R.J."/>
            <person name="Gomes A.C."/>
            <person name="Makela M.R."/>
            <person name="Stajich J."/>
            <person name="Grigoriev I.V."/>
            <person name="Mortensen U.H."/>
            <person name="De Vries R.P."/>
            <person name="Baker S.E."/>
            <person name="Andersen M.R."/>
        </authorList>
    </citation>
    <scope>NUCLEOTIDE SEQUENCE [LARGE SCALE GENOMIC DNA]</scope>
    <source>
        <strain evidence="1 2">CBS 209.92</strain>
    </source>
</reference>
<dbReference type="InterPro" id="IPR029063">
    <property type="entry name" value="SAM-dependent_MTases_sf"/>
</dbReference>
<dbReference type="PANTHER" id="PTHR43591:SF50">
    <property type="entry name" value="METHYLTRANSFERASE DOMAIN-CONTAINING PROTEIN-RELATED"/>
    <property type="match status" value="1"/>
</dbReference>
<dbReference type="PANTHER" id="PTHR43591">
    <property type="entry name" value="METHYLTRANSFERASE"/>
    <property type="match status" value="1"/>
</dbReference>
<dbReference type="Pfam" id="PF13489">
    <property type="entry name" value="Methyltransf_23"/>
    <property type="match status" value="1"/>
</dbReference>
<accession>A0ABR4GL24</accession>
<name>A0ABR4GL24_9EURO</name>
<protein>
    <recommendedName>
        <fullName evidence="3">Methyltransferase domain-containing protein</fullName>
    </recommendedName>
</protein>
<evidence type="ECO:0000313" key="1">
    <source>
        <dbReference type="EMBL" id="KAL2799744.1"/>
    </source>
</evidence>
<dbReference type="SUPFAM" id="SSF53335">
    <property type="entry name" value="S-adenosyl-L-methionine-dependent methyltransferases"/>
    <property type="match status" value="1"/>
</dbReference>
<dbReference type="Gene3D" id="3.40.50.150">
    <property type="entry name" value="Vaccinia Virus protein VP39"/>
    <property type="match status" value="1"/>
</dbReference>
<comment type="caution">
    <text evidence="1">The sequence shown here is derived from an EMBL/GenBank/DDBJ whole genome shotgun (WGS) entry which is preliminary data.</text>
</comment>
<gene>
    <name evidence="1" type="ORF">BJX66DRAFT_332792</name>
</gene>